<dbReference type="Pfam" id="PF00917">
    <property type="entry name" value="MATH"/>
    <property type="match status" value="1"/>
</dbReference>
<evidence type="ECO:0000313" key="2">
    <source>
        <dbReference type="Proteomes" id="UP000095282"/>
    </source>
</evidence>
<dbReference type="PANTHER" id="PTHR46308">
    <property type="entry name" value="MATH (MEPRIN-ASSOCIATED TRAF HOMOLOGY) DOMAIN CONTAINING"/>
    <property type="match status" value="1"/>
</dbReference>
<dbReference type="SUPFAM" id="SSF49599">
    <property type="entry name" value="TRAF domain-like"/>
    <property type="match status" value="1"/>
</dbReference>
<dbReference type="Proteomes" id="UP000095282">
    <property type="component" value="Unplaced"/>
</dbReference>
<feature type="domain" description="MATH" evidence="1">
    <location>
        <begin position="1"/>
        <end position="103"/>
    </location>
</feature>
<keyword evidence="2" id="KW-1185">Reference proteome</keyword>
<dbReference type="PROSITE" id="PS50144">
    <property type="entry name" value="MATH"/>
    <property type="match status" value="1"/>
</dbReference>
<evidence type="ECO:0000259" key="1">
    <source>
        <dbReference type="PROSITE" id="PS50144"/>
    </source>
</evidence>
<organism evidence="2 3">
    <name type="scientific">Caenorhabditis tropicalis</name>
    <dbReference type="NCBI Taxonomy" id="1561998"/>
    <lineage>
        <taxon>Eukaryota</taxon>
        <taxon>Metazoa</taxon>
        <taxon>Ecdysozoa</taxon>
        <taxon>Nematoda</taxon>
        <taxon>Chromadorea</taxon>
        <taxon>Rhabditida</taxon>
        <taxon>Rhabditina</taxon>
        <taxon>Rhabditomorpha</taxon>
        <taxon>Rhabditoidea</taxon>
        <taxon>Rhabditidae</taxon>
        <taxon>Peloderinae</taxon>
        <taxon>Caenorhabditis</taxon>
    </lineage>
</organism>
<evidence type="ECO:0000313" key="3">
    <source>
        <dbReference type="WBParaSite" id="Csp11.Scaffold630.g19298.t1"/>
    </source>
</evidence>
<sequence length="112" mass="13026">MGEGEEKKSLMEYQYNVPWFVKIDHRKDHLTVRFHCCRNSDIPWSVQCAFQIQIVHPSGKTISKEGEKVYEEAIGSGWSEFIKWEEMKKEYLVGDQLTVVVNVTINQMTGIS</sequence>
<dbReference type="SMART" id="SM00061">
    <property type="entry name" value="MATH"/>
    <property type="match status" value="1"/>
</dbReference>
<reference evidence="3" key="1">
    <citation type="submission" date="2016-11" db="UniProtKB">
        <authorList>
            <consortium name="WormBaseParasite"/>
        </authorList>
    </citation>
    <scope>IDENTIFICATION</scope>
</reference>
<dbReference type="PANTHER" id="PTHR46308:SF1">
    <property type="entry name" value="MATH DOMAIN-CONTAINING PROTEIN"/>
    <property type="match status" value="1"/>
</dbReference>
<protein>
    <submittedName>
        <fullName evidence="3">MATH domain-containing protein</fullName>
    </submittedName>
</protein>
<dbReference type="InterPro" id="IPR002083">
    <property type="entry name" value="MATH/TRAF_dom"/>
</dbReference>
<dbReference type="WBParaSite" id="Csp11.Scaffold630.g19298.t1">
    <property type="protein sequence ID" value="Csp11.Scaffold630.g19298.t1"/>
    <property type="gene ID" value="Csp11.Scaffold630.g19298"/>
</dbReference>
<dbReference type="CDD" id="cd00121">
    <property type="entry name" value="MATH"/>
    <property type="match status" value="1"/>
</dbReference>
<dbReference type="Gene3D" id="2.60.210.10">
    <property type="entry name" value="Apoptosis, Tumor Necrosis Factor Receptor Associated Protein 2, Chain A"/>
    <property type="match status" value="1"/>
</dbReference>
<accession>A0A1I7UTV4</accession>
<dbReference type="InterPro" id="IPR008974">
    <property type="entry name" value="TRAF-like"/>
</dbReference>
<name>A0A1I7UTV4_9PELO</name>
<dbReference type="AlphaFoldDB" id="A0A1I7UTV4"/>
<proteinExistence type="predicted"/>